<gene>
    <name evidence="1" type="ORF">DPMN_013290</name>
</gene>
<keyword evidence="2" id="KW-1185">Reference proteome</keyword>
<dbReference type="EMBL" id="JAIWYP010000001">
    <property type="protein sequence ID" value="KAH3889239.1"/>
    <property type="molecule type" value="Genomic_DNA"/>
</dbReference>
<accession>A0A9D4N8P4</accession>
<dbReference type="Proteomes" id="UP000828390">
    <property type="component" value="Unassembled WGS sequence"/>
</dbReference>
<protein>
    <submittedName>
        <fullName evidence="1">Uncharacterized protein</fullName>
    </submittedName>
</protein>
<evidence type="ECO:0000313" key="1">
    <source>
        <dbReference type="EMBL" id="KAH3889239.1"/>
    </source>
</evidence>
<reference evidence="1" key="1">
    <citation type="journal article" date="2019" name="bioRxiv">
        <title>The Genome of the Zebra Mussel, Dreissena polymorpha: A Resource for Invasive Species Research.</title>
        <authorList>
            <person name="McCartney M.A."/>
            <person name="Auch B."/>
            <person name="Kono T."/>
            <person name="Mallez S."/>
            <person name="Zhang Y."/>
            <person name="Obille A."/>
            <person name="Becker A."/>
            <person name="Abrahante J.E."/>
            <person name="Garbe J."/>
            <person name="Badalamenti J.P."/>
            <person name="Herman A."/>
            <person name="Mangelson H."/>
            <person name="Liachko I."/>
            <person name="Sullivan S."/>
            <person name="Sone E.D."/>
            <person name="Koren S."/>
            <person name="Silverstein K.A.T."/>
            <person name="Beckman K.B."/>
            <person name="Gohl D.M."/>
        </authorList>
    </citation>
    <scope>NUCLEOTIDE SEQUENCE</scope>
    <source>
        <strain evidence="1">Duluth1</strain>
        <tissue evidence="1">Whole animal</tissue>
    </source>
</reference>
<name>A0A9D4N8P4_DREPO</name>
<dbReference type="AlphaFoldDB" id="A0A9D4N8P4"/>
<organism evidence="1 2">
    <name type="scientific">Dreissena polymorpha</name>
    <name type="common">Zebra mussel</name>
    <name type="synonym">Mytilus polymorpha</name>
    <dbReference type="NCBI Taxonomy" id="45954"/>
    <lineage>
        <taxon>Eukaryota</taxon>
        <taxon>Metazoa</taxon>
        <taxon>Spiralia</taxon>
        <taxon>Lophotrochozoa</taxon>
        <taxon>Mollusca</taxon>
        <taxon>Bivalvia</taxon>
        <taxon>Autobranchia</taxon>
        <taxon>Heteroconchia</taxon>
        <taxon>Euheterodonta</taxon>
        <taxon>Imparidentia</taxon>
        <taxon>Neoheterodontei</taxon>
        <taxon>Myida</taxon>
        <taxon>Dreissenoidea</taxon>
        <taxon>Dreissenidae</taxon>
        <taxon>Dreissena</taxon>
    </lineage>
</organism>
<reference evidence="1" key="2">
    <citation type="submission" date="2020-11" db="EMBL/GenBank/DDBJ databases">
        <authorList>
            <person name="McCartney M.A."/>
            <person name="Auch B."/>
            <person name="Kono T."/>
            <person name="Mallez S."/>
            <person name="Becker A."/>
            <person name="Gohl D.M."/>
            <person name="Silverstein K.A.T."/>
            <person name="Koren S."/>
            <person name="Bechman K.B."/>
            <person name="Herman A."/>
            <person name="Abrahante J.E."/>
            <person name="Garbe J."/>
        </authorList>
    </citation>
    <scope>NUCLEOTIDE SEQUENCE</scope>
    <source>
        <strain evidence="1">Duluth1</strain>
        <tissue evidence="1">Whole animal</tissue>
    </source>
</reference>
<evidence type="ECO:0000313" key="2">
    <source>
        <dbReference type="Proteomes" id="UP000828390"/>
    </source>
</evidence>
<comment type="caution">
    <text evidence="1">The sequence shown here is derived from an EMBL/GenBank/DDBJ whole genome shotgun (WGS) entry which is preliminary data.</text>
</comment>
<sequence length="109" mass="12066">MSFGRALVVHVSILKIVPEPTMSNRAPLSLMNRLKKTESAIFDLIFGLVALEGSKISESSYSLTVELSVSQSFSSLQNLTIYLKKRWALDPWTPTATLGLCNPAFYQLS</sequence>
<proteinExistence type="predicted"/>